<dbReference type="EMBL" id="NITZ01000005">
    <property type="protein sequence ID" value="PHM49391.1"/>
    <property type="molecule type" value="Genomic_DNA"/>
</dbReference>
<keyword evidence="4" id="KW-1185">Reference proteome</keyword>
<dbReference type="Proteomes" id="UP000221980">
    <property type="component" value="Unassembled WGS sequence"/>
</dbReference>
<dbReference type="Gene3D" id="3.40.50.1820">
    <property type="entry name" value="alpha/beta hydrolase"/>
    <property type="match status" value="1"/>
</dbReference>
<name>A0A2D0JSS2_9GAMM</name>
<organism evidence="3 4">
    <name type="scientific">Xenorhabdus miraniensis</name>
    <dbReference type="NCBI Taxonomy" id="351674"/>
    <lineage>
        <taxon>Bacteria</taxon>
        <taxon>Pseudomonadati</taxon>
        <taxon>Pseudomonadota</taxon>
        <taxon>Gammaproteobacteria</taxon>
        <taxon>Enterobacterales</taxon>
        <taxon>Morganellaceae</taxon>
        <taxon>Xenorhabdus</taxon>
    </lineage>
</organism>
<dbReference type="AlphaFoldDB" id="A0A2D0JSS2"/>
<dbReference type="InterPro" id="IPR050300">
    <property type="entry name" value="GDXG_lipolytic_enzyme"/>
</dbReference>
<dbReference type="InterPro" id="IPR013094">
    <property type="entry name" value="AB_hydrolase_3"/>
</dbReference>
<gene>
    <name evidence="3" type="ORF">Xmir_01311</name>
</gene>
<protein>
    <submittedName>
        <fullName evidence="3">Thermophilic carboxylesterase Est2</fullName>
    </submittedName>
</protein>
<reference evidence="3 4" key="1">
    <citation type="journal article" date="2017" name="Nat. Microbiol.">
        <title>Natural product diversity associated with the nematode symbionts Photorhabdus and Xenorhabdus.</title>
        <authorList>
            <person name="Tobias N.J."/>
            <person name="Wolff H."/>
            <person name="Djahanschiri B."/>
            <person name="Grundmann F."/>
            <person name="Kronenwerth M."/>
            <person name="Shi Y.M."/>
            <person name="Simonyi S."/>
            <person name="Grun P."/>
            <person name="Shapiro-Ilan D."/>
            <person name="Pidot S.J."/>
            <person name="Stinear T.P."/>
            <person name="Ebersberger I."/>
            <person name="Bode H.B."/>
        </authorList>
    </citation>
    <scope>NUCLEOTIDE SEQUENCE [LARGE SCALE GENOMIC DNA]</scope>
    <source>
        <strain evidence="3 4">DSM 17902</strain>
    </source>
</reference>
<dbReference type="RefSeq" id="WP_099113608.1">
    <property type="nucleotide sequence ID" value="NZ_CAWNQI010000084.1"/>
</dbReference>
<dbReference type="Pfam" id="PF07859">
    <property type="entry name" value="Abhydrolase_3"/>
    <property type="match status" value="1"/>
</dbReference>
<dbReference type="SUPFAM" id="SSF53474">
    <property type="entry name" value="alpha/beta-Hydrolases"/>
    <property type="match status" value="1"/>
</dbReference>
<evidence type="ECO:0000259" key="2">
    <source>
        <dbReference type="Pfam" id="PF07859"/>
    </source>
</evidence>
<proteinExistence type="predicted"/>
<feature type="domain" description="Alpha/beta hydrolase fold-3" evidence="2">
    <location>
        <begin position="87"/>
        <end position="291"/>
    </location>
</feature>
<dbReference type="GO" id="GO:0016787">
    <property type="term" value="F:hydrolase activity"/>
    <property type="evidence" value="ECO:0007669"/>
    <property type="project" value="UniProtKB-KW"/>
</dbReference>
<evidence type="ECO:0000313" key="4">
    <source>
        <dbReference type="Proteomes" id="UP000221980"/>
    </source>
</evidence>
<sequence>MRAKLTQSMKDYEYACSNAMSPDFYRKDIDYVRYSYNALFSQFPPTPRDGAVYEDLQCKSSVTGKAIDVRIYSPNEQVESKRTLPCIIYAHGGGFVSGDLSVVDTMGRDLVLDLNISVVTFNYRLAPEHPHPAALEDCCDVYLFIRKIAKQKDINIDQIYFAGESCGGSWSIALPLWLRDNNLPQLAGSIAINPVLDVHRWAQKAVSDVSKEFCDEMYFFTKSYLGQNENKLVPYASPLLADNLSGLPPAVFWAAAIDPLSDDVKKMSARMKQNGIKVYVNIEDEAIHGCLRARYHYLFAKKGYDNLLSLIMKLIDS</sequence>
<accession>A0A2D0JSS2</accession>
<dbReference type="PANTHER" id="PTHR48081:SF8">
    <property type="entry name" value="ALPHA_BETA HYDROLASE FOLD-3 DOMAIN-CONTAINING PROTEIN-RELATED"/>
    <property type="match status" value="1"/>
</dbReference>
<keyword evidence="1" id="KW-0378">Hydrolase</keyword>
<comment type="caution">
    <text evidence="3">The sequence shown here is derived from an EMBL/GenBank/DDBJ whole genome shotgun (WGS) entry which is preliminary data.</text>
</comment>
<dbReference type="InterPro" id="IPR029058">
    <property type="entry name" value="AB_hydrolase_fold"/>
</dbReference>
<dbReference type="PANTHER" id="PTHR48081">
    <property type="entry name" value="AB HYDROLASE SUPERFAMILY PROTEIN C4A8.06C"/>
    <property type="match status" value="1"/>
</dbReference>
<evidence type="ECO:0000256" key="1">
    <source>
        <dbReference type="ARBA" id="ARBA00022801"/>
    </source>
</evidence>
<evidence type="ECO:0000313" key="3">
    <source>
        <dbReference type="EMBL" id="PHM49391.1"/>
    </source>
</evidence>
<dbReference type="OrthoDB" id="9806180at2"/>